<dbReference type="Proteomes" id="UP000196521">
    <property type="component" value="Chromosome"/>
</dbReference>
<evidence type="ECO:0000313" key="4">
    <source>
        <dbReference type="Proteomes" id="UP000196521"/>
    </source>
</evidence>
<evidence type="ECO:0000259" key="2">
    <source>
        <dbReference type="Pfam" id="PF26355"/>
    </source>
</evidence>
<dbReference type="AlphaFoldDB" id="A0A6J7ZQ01"/>
<feature type="compositionally biased region" description="Polar residues" evidence="1">
    <location>
        <begin position="141"/>
        <end position="161"/>
    </location>
</feature>
<comment type="caution">
    <text evidence="3">The sequence shown here is derived from an EMBL/GenBank/DDBJ whole genome shotgun (WGS) entry which is preliminary data.</text>
</comment>
<gene>
    <name evidence="3" type="ORF">PLAN_41064</name>
</gene>
<organism evidence="3 4">
    <name type="scientific">Planktothrix rubescens CCAP 1459/22</name>
    <dbReference type="NCBI Taxonomy" id="329571"/>
    <lineage>
        <taxon>Bacteria</taxon>
        <taxon>Bacillati</taxon>
        <taxon>Cyanobacteriota</taxon>
        <taxon>Cyanophyceae</taxon>
        <taxon>Oscillatoriophycideae</taxon>
        <taxon>Oscillatoriales</taxon>
        <taxon>Microcoleaceae</taxon>
        <taxon>Planktothrix</taxon>
    </lineage>
</organism>
<feature type="region of interest" description="Disordered" evidence="1">
    <location>
        <begin position="141"/>
        <end position="169"/>
    </location>
</feature>
<dbReference type="Pfam" id="PF26355">
    <property type="entry name" value="HTH_VMAP-M9"/>
    <property type="match status" value="1"/>
</dbReference>
<protein>
    <recommendedName>
        <fullName evidence="2">vWA-MoxR associated protein N-terminal HTH domain-containing protein</fullName>
    </recommendedName>
</protein>
<feature type="domain" description="vWA-MoxR associated protein N-terminal HTH" evidence="2">
    <location>
        <begin position="37"/>
        <end position="120"/>
    </location>
</feature>
<name>A0A6J7ZQ01_PLARU</name>
<sequence>MDLPRIAIDNWYTKQKSWKKLGKVGYSNYSYLTIPPMDSPQILQFVDETVYTKTGKHLNDLQRRIIGGILNRQKYADVAETYGYSAKHIKKASHELLQMLSDIFGEQVKKSNLESVLERQINQNINLGDYNTFQNNKISYTNNCSNPSTHSTPTPEKSQPETPDFHRNNQADFEKIGKLRQFGLSDEQIAEILEIPLEVVKQVNFEE</sequence>
<dbReference type="InterPro" id="IPR058651">
    <property type="entry name" value="HTH_VMAP-M9"/>
</dbReference>
<dbReference type="EMBL" id="CZCZ02000014">
    <property type="protein sequence ID" value="CAC5344649.1"/>
    <property type="molecule type" value="Genomic_DNA"/>
</dbReference>
<proteinExistence type="predicted"/>
<dbReference type="EMBL" id="LR812490">
    <property type="protein sequence ID" value="CAC5344649.1"/>
    <property type="molecule type" value="Genomic_DNA"/>
</dbReference>
<evidence type="ECO:0000313" key="3">
    <source>
        <dbReference type="EMBL" id="CAC5344649.1"/>
    </source>
</evidence>
<accession>A0A6J7ZQ01</accession>
<evidence type="ECO:0000256" key="1">
    <source>
        <dbReference type="SAM" id="MobiDB-lite"/>
    </source>
</evidence>
<keyword evidence="4" id="KW-1185">Reference proteome</keyword>
<reference evidence="3" key="1">
    <citation type="submission" date="2020-05" db="EMBL/GenBank/DDBJ databases">
        <authorList>
            <consortium name="Genoscope - CEA"/>
            <person name="William W."/>
        </authorList>
    </citation>
    <scope>NUCLEOTIDE SEQUENCE [LARGE SCALE GENOMIC DNA]</scope>
    <source>
        <strain evidence="3">PCC 7821</strain>
    </source>
</reference>